<keyword evidence="9" id="KW-1185">Reference proteome</keyword>
<feature type="domain" description="Phosphatidic acid phosphatase type 2/haloperoxidase" evidence="7">
    <location>
        <begin position="86"/>
        <end position="233"/>
    </location>
</feature>
<dbReference type="SMART" id="SM00014">
    <property type="entry name" value="acidPPc"/>
    <property type="match status" value="1"/>
</dbReference>
<dbReference type="InterPro" id="IPR000326">
    <property type="entry name" value="PAP2/HPO"/>
</dbReference>
<dbReference type="Gene3D" id="1.20.144.10">
    <property type="entry name" value="Phosphatidic acid phosphatase type 2/haloperoxidase"/>
    <property type="match status" value="1"/>
</dbReference>
<dbReference type="AlphaFoldDB" id="A0AAV6U9M3"/>
<dbReference type="GO" id="GO:0046839">
    <property type="term" value="P:phospholipid dephosphorylation"/>
    <property type="evidence" value="ECO:0007669"/>
    <property type="project" value="TreeGrafter"/>
</dbReference>
<reference evidence="8 9" key="1">
    <citation type="journal article" date="2022" name="Nat. Ecol. Evol.">
        <title>A masculinizing supergene underlies an exaggerated male reproductive morph in a spider.</title>
        <authorList>
            <person name="Hendrickx F."/>
            <person name="De Corte Z."/>
            <person name="Sonet G."/>
            <person name="Van Belleghem S.M."/>
            <person name="Kostlbacher S."/>
            <person name="Vangestel C."/>
        </authorList>
    </citation>
    <scope>NUCLEOTIDE SEQUENCE [LARGE SCALE GENOMIC DNA]</scope>
    <source>
        <strain evidence="8">W744_W776</strain>
    </source>
</reference>
<evidence type="ECO:0000256" key="2">
    <source>
        <dbReference type="ARBA" id="ARBA00008816"/>
    </source>
</evidence>
<evidence type="ECO:0000256" key="6">
    <source>
        <dbReference type="SAM" id="Phobius"/>
    </source>
</evidence>
<protein>
    <recommendedName>
        <fullName evidence="7">Phosphatidic acid phosphatase type 2/haloperoxidase domain-containing protein</fullName>
    </recommendedName>
</protein>
<accession>A0AAV6U9M3</accession>
<dbReference type="PANTHER" id="PTHR10165:SF103">
    <property type="entry name" value="PHOSPHOLIPID PHOSPHATASE HOMOLOG 1.2 HOMOLOG"/>
    <property type="match status" value="1"/>
</dbReference>
<dbReference type="SUPFAM" id="SSF48317">
    <property type="entry name" value="Acid phosphatase/Vanadium-dependent haloperoxidase"/>
    <property type="match status" value="1"/>
</dbReference>
<dbReference type="PANTHER" id="PTHR10165">
    <property type="entry name" value="LIPID PHOSPHATE PHOSPHATASE"/>
    <property type="match status" value="1"/>
</dbReference>
<feature type="transmembrane region" description="Helical" evidence="6">
    <location>
        <begin position="50"/>
        <end position="70"/>
    </location>
</feature>
<evidence type="ECO:0000256" key="3">
    <source>
        <dbReference type="ARBA" id="ARBA00022692"/>
    </source>
</evidence>
<gene>
    <name evidence="8" type="ORF">JTE90_008597</name>
</gene>
<evidence type="ECO:0000256" key="5">
    <source>
        <dbReference type="ARBA" id="ARBA00023136"/>
    </source>
</evidence>
<dbReference type="Pfam" id="PF01569">
    <property type="entry name" value="PAP2"/>
    <property type="match status" value="1"/>
</dbReference>
<dbReference type="GO" id="GO:0008195">
    <property type="term" value="F:phosphatidate phosphatase activity"/>
    <property type="evidence" value="ECO:0007669"/>
    <property type="project" value="TreeGrafter"/>
</dbReference>
<comment type="caution">
    <text evidence="8">The sequence shown here is derived from an EMBL/GenBank/DDBJ whole genome shotgun (WGS) entry which is preliminary data.</text>
</comment>
<evidence type="ECO:0000256" key="4">
    <source>
        <dbReference type="ARBA" id="ARBA00022989"/>
    </source>
</evidence>
<keyword evidence="4 6" id="KW-1133">Transmembrane helix</keyword>
<feature type="transmembrane region" description="Helical" evidence="6">
    <location>
        <begin position="214"/>
        <end position="237"/>
    </location>
</feature>
<feature type="transmembrane region" description="Helical" evidence="6">
    <location>
        <begin position="82"/>
        <end position="104"/>
    </location>
</feature>
<evidence type="ECO:0000313" key="8">
    <source>
        <dbReference type="EMBL" id="KAG8180812.1"/>
    </source>
</evidence>
<dbReference type="InterPro" id="IPR043216">
    <property type="entry name" value="PAP-like"/>
</dbReference>
<keyword evidence="3 6" id="KW-0812">Transmembrane</keyword>
<comment type="similarity">
    <text evidence="2">Belongs to the PA-phosphatase related phosphoesterase family.</text>
</comment>
<name>A0AAV6U9M3_9ARAC</name>
<dbReference type="GO" id="GO:0005886">
    <property type="term" value="C:plasma membrane"/>
    <property type="evidence" value="ECO:0007669"/>
    <property type="project" value="TreeGrafter"/>
</dbReference>
<dbReference type="Proteomes" id="UP000827092">
    <property type="component" value="Unassembled WGS sequence"/>
</dbReference>
<evidence type="ECO:0000313" key="9">
    <source>
        <dbReference type="Proteomes" id="UP000827092"/>
    </source>
</evidence>
<evidence type="ECO:0000256" key="1">
    <source>
        <dbReference type="ARBA" id="ARBA00004141"/>
    </source>
</evidence>
<dbReference type="GO" id="GO:0007165">
    <property type="term" value="P:signal transduction"/>
    <property type="evidence" value="ECO:0007669"/>
    <property type="project" value="TreeGrafter"/>
</dbReference>
<evidence type="ECO:0000259" key="7">
    <source>
        <dbReference type="SMART" id="SM00014"/>
    </source>
</evidence>
<dbReference type="EMBL" id="JAFNEN010000548">
    <property type="protein sequence ID" value="KAG8180812.1"/>
    <property type="molecule type" value="Genomic_DNA"/>
</dbReference>
<feature type="transmembrane region" description="Helical" evidence="6">
    <location>
        <begin position="155"/>
        <end position="174"/>
    </location>
</feature>
<keyword evidence="5 6" id="KW-0472">Membrane</keyword>
<dbReference type="InterPro" id="IPR036938">
    <property type="entry name" value="PAP2/HPO_sf"/>
</dbReference>
<comment type="subcellular location">
    <subcellularLocation>
        <location evidence="1">Membrane</location>
        <topology evidence="1">Multi-pass membrane protein</topology>
    </subcellularLocation>
</comment>
<organism evidence="8 9">
    <name type="scientific">Oedothorax gibbosus</name>
    <dbReference type="NCBI Taxonomy" id="931172"/>
    <lineage>
        <taxon>Eukaryota</taxon>
        <taxon>Metazoa</taxon>
        <taxon>Ecdysozoa</taxon>
        <taxon>Arthropoda</taxon>
        <taxon>Chelicerata</taxon>
        <taxon>Arachnida</taxon>
        <taxon>Araneae</taxon>
        <taxon>Araneomorphae</taxon>
        <taxon>Entelegynae</taxon>
        <taxon>Araneoidea</taxon>
        <taxon>Linyphiidae</taxon>
        <taxon>Erigoninae</taxon>
        <taxon>Oedothorax</taxon>
    </lineage>
</organism>
<dbReference type="GO" id="GO:0006644">
    <property type="term" value="P:phospholipid metabolic process"/>
    <property type="evidence" value="ECO:0007669"/>
    <property type="project" value="InterPro"/>
</dbReference>
<proteinExistence type="inferred from homology"/>
<feature type="transmembrane region" description="Helical" evidence="6">
    <location>
        <begin position="186"/>
        <end position="208"/>
    </location>
</feature>
<sequence>MEHFPFRTASLLFMLYSNSDFSTFGKDAAFFCEDESIGRPFIGDTVSNKLLFFVQIVVIGIIVCFTEILYKNKQDAKSKTRCRLLLKYYYSGLLFVLTFCEILKNCRTKLRPHFFSTCMPDMTNINCSQGLVTSFNCTGSESWLLKRDIYKSFPSGHAAISVYACIFICLYLNAKKTVSIRNLLNVWWSRLIPVLCFLWAVTCCVTRVLDNRHFWWDVLTGALVGFTGGFLTIHFALNAAANKARRSQS</sequence>